<dbReference type="AlphaFoldDB" id="A0A8J6U9E1"/>
<sequence length="484" mass="51343">MADTSAQVTPFETNGETHLIERLAAIVGAGHVVTRETDLAAQTANVLHGVNELPLCLVFPADVSEVSAVVRACADAGMPMVPLGGNTGLSGGTRAWPTERCVMIGLRRMNRILDVSSEGGTMTVQAGCILADVQAEALRHDRLFPLSLGAEGSCQIGGNIATNAGGVNALRYGVMRDLVFGLEVVLPDGSVLDLNRSLRKDNAGYDLKHIFIGSGGTLGIITAAVLRLFPKQRAQVTAMTVLRDAEAAIEMLGRLSSRFGESLTSLELIDALTVQLVKRHLPSIAVPYATEADWHLLIELCGKDETELAAGLEELLGGALEDGVIADASIATSIAQSKNIWALRHATAEVAKQLGPRFANDASVPVAAQPAFLTELRRRVAVWPDALLSVYGHVGDGNLHVLVGFPNRSADDPAIPELRRAVEEAVTATIVAFKGSVTAEHGIGFNYLQKLIDSRDAAEIAVMQQLRRSIDPRSLMNPGKVVPT</sequence>
<dbReference type="InterPro" id="IPR016164">
    <property type="entry name" value="FAD-linked_Oxase-like_C"/>
</dbReference>
<dbReference type="Gene3D" id="3.30.70.2740">
    <property type="match status" value="1"/>
</dbReference>
<dbReference type="Pfam" id="PF02913">
    <property type="entry name" value="FAD-oxidase_C"/>
    <property type="match status" value="1"/>
</dbReference>
<organism evidence="5 6">
    <name type="scientific">Oryzicola mucosus</name>
    <dbReference type="NCBI Taxonomy" id="2767425"/>
    <lineage>
        <taxon>Bacteria</taxon>
        <taxon>Pseudomonadati</taxon>
        <taxon>Pseudomonadota</taxon>
        <taxon>Alphaproteobacteria</taxon>
        <taxon>Hyphomicrobiales</taxon>
        <taxon>Phyllobacteriaceae</taxon>
        <taxon>Oryzicola</taxon>
    </lineage>
</organism>
<dbReference type="InterPro" id="IPR036318">
    <property type="entry name" value="FAD-bd_PCMH-like_sf"/>
</dbReference>
<dbReference type="GO" id="GO:0022904">
    <property type="term" value="P:respiratory electron transport chain"/>
    <property type="evidence" value="ECO:0007669"/>
    <property type="project" value="TreeGrafter"/>
</dbReference>
<evidence type="ECO:0000259" key="4">
    <source>
        <dbReference type="PROSITE" id="PS51387"/>
    </source>
</evidence>
<dbReference type="Pfam" id="PF01565">
    <property type="entry name" value="FAD_binding_4"/>
    <property type="match status" value="1"/>
</dbReference>
<keyword evidence="6" id="KW-1185">Reference proteome</keyword>
<reference evidence="5" key="1">
    <citation type="submission" date="2020-09" db="EMBL/GenBank/DDBJ databases">
        <title>Genome seq and assembly of Tianweitania sp.</title>
        <authorList>
            <person name="Chhetri G."/>
        </authorList>
    </citation>
    <scope>NUCLEOTIDE SEQUENCE</scope>
    <source>
        <strain evidence="5">Rool2</strain>
    </source>
</reference>
<dbReference type="InterPro" id="IPR016169">
    <property type="entry name" value="FAD-bd_PCMH_sub2"/>
</dbReference>
<dbReference type="SUPFAM" id="SSF56176">
    <property type="entry name" value="FAD-binding/transporter-associated domain-like"/>
    <property type="match status" value="1"/>
</dbReference>
<comment type="caution">
    <text evidence="5">The sequence shown here is derived from an EMBL/GenBank/DDBJ whole genome shotgun (WGS) entry which is preliminary data.</text>
</comment>
<evidence type="ECO:0000256" key="3">
    <source>
        <dbReference type="ARBA" id="ARBA00022827"/>
    </source>
</evidence>
<dbReference type="InterPro" id="IPR004113">
    <property type="entry name" value="FAD-bd_oxidored_4_C"/>
</dbReference>
<name>A0A8J6U9E1_9HYPH</name>
<dbReference type="Gene3D" id="3.30.465.10">
    <property type="match status" value="1"/>
</dbReference>
<keyword evidence="2" id="KW-0285">Flavoprotein</keyword>
<dbReference type="Gene3D" id="3.30.43.10">
    <property type="entry name" value="Uridine Diphospho-n-acetylenolpyruvylglucosamine Reductase, domain 2"/>
    <property type="match status" value="1"/>
</dbReference>
<dbReference type="PROSITE" id="PS51387">
    <property type="entry name" value="FAD_PCMH"/>
    <property type="match status" value="1"/>
</dbReference>
<dbReference type="InterPro" id="IPR051264">
    <property type="entry name" value="FAD-oxidored/transferase_4"/>
</dbReference>
<accession>A0A8J6U9E1</accession>
<dbReference type="GO" id="GO:0003824">
    <property type="term" value="F:catalytic activity"/>
    <property type="evidence" value="ECO:0007669"/>
    <property type="project" value="InterPro"/>
</dbReference>
<keyword evidence="3" id="KW-0274">FAD</keyword>
<dbReference type="InterPro" id="IPR016166">
    <property type="entry name" value="FAD-bd_PCMH"/>
</dbReference>
<dbReference type="InterPro" id="IPR016171">
    <property type="entry name" value="Vanillyl_alc_oxidase_C-sub2"/>
</dbReference>
<dbReference type="GO" id="GO:0071949">
    <property type="term" value="F:FAD binding"/>
    <property type="evidence" value="ECO:0007669"/>
    <property type="project" value="InterPro"/>
</dbReference>
<dbReference type="Gene3D" id="1.10.45.10">
    <property type="entry name" value="Vanillyl-alcohol Oxidase, Chain A, domain 4"/>
    <property type="match status" value="1"/>
</dbReference>
<gene>
    <name evidence="5" type="ORF">ICI42_20770</name>
</gene>
<dbReference type="RefSeq" id="WP_188166527.1">
    <property type="nucleotide sequence ID" value="NZ_JACVVX010000009.1"/>
</dbReference>
<dbReference type="EMBL" id="JACVVX010000009">
    <property type="protein sequence ID" value="MBD0417087.1"/>
    <property type="molecule type" value="Genomic_DNA"/>
</dbReference>
<evidence type="ECO:0000313" key="6">
    <source>
        <dbReference type="Proteomes" id="UP000643405"/>
    </source>
</evidence>
<dbReference type="InterPro" id="IPR016167">
    <property type="entry name" value="FAD-bd_PCMH_sub1"/>
</dbReference>
<feature type="domain" description="FAD-binding PCMH-type" evidence="4">
    <location>
        <begin position="50"/>
        <end position="231"/>
    </location>
</feature>
<dbReference type="PANTHER" id="PTHR43716">
    <property type="entry name" value="D-2-HYDROXYGLUTARATE DEHYDROGENASE, MITOCHONDRIAL"/>
    <property type="match status" value="1"/>
</dbReference>
<evidence type="ECO:0000256" key="1">
    <source>
        <dbReference type="ARBA" id="ARBA00008000"/>
    </source>
</evidence>
<dbReference type="InterPro" id="IPR006094">
    <property type="entry name" value="Oxid_FAD_bind_N"/>
</dbReference>
<comment type="similarity">
    <text evidence="1">Belongs to the FAD-binding oxidoreductase/transferase type 4 family.</text>
</comment>
<dbReference type="Proteomes" id="UP000643405">
    <property type="component" value="Unassembled WGS sequence"/>
</dbReference>
<dbReference type="PANTHER" id="PTHR43716:SF2">
    <property type="entry name" value="BLL6224 PROTEIN"/>
    <property type="match status" value="1"/>
</dbReference>
<evidence type="ECO:0000313" key="5">
    <source>
        <dbReference type="EMBL" id="MBD0417087.1"/>
    </source>
</evidence>
<dbReference type="Gene3D" id="3.30.70.2190">
    <property type="match status" value="1"/>
</dbReference>
<evidence type="ECO:0000256" key="2">
    <source>
        <dbReference type="ARBA" id="ARBA00022630"/>
    </source>
</evidence>
<protein>
    <submittedName>
        <fullName evidence="5">FAD-binding oxidoreductase</fullName>
    </submittedName>
</protein>
<dbReference type="SUPFAM" id="SSF55103">
    <property type="entry name" value="FAD-linked oxidases, C-terminal domain"/>
    <property type="match status" value="1"/>
</dbReference>
<proteinExistence type="inferred from homology"/>